<dbReference type="EMBL" id="JBBWWQ010000007">
    <property type="protein sequence ID" value="KAK8942365.1"/>
    <property type="molecule type" value="Genomic_DNA"/>
</dbReference>
<reference evidence="3" key="2">
    <citation type="submission" date="2024-02" db="EMBL/GenBank/DDBJ databases">
        <authorList>
            <person name="Li M.-H."/>
            <person name="Liu K.-W."/>
            <person name="Li Z."/>
            <person name="Lu H.-C."/>
            <person name="Ye Q.-L."/>
            <person name="Zhang D."/>
            <person name="Wang J.-Y."/>
            <person name="Li Y.-F."/>
            <person name="Zhong Z.-M."/>
            <person name="Liu X."/>
            <person name="Yu X."/>
            <person name="Liu D.-K."/>
            <person name="Tu X.-D."/>
            <person name="Liu B."/>
            <person name="Hao Y."/>
            <person name="Liao X.-Y."/>
            <person name="Jiang Y.-T."/>
            <person name="Sun W.-H."/>
            <person name="Chen J."/>
            <person name="Ai Y."/>
            <person name="Zhai J.-W."/>
            <person name="Wu S.-S."/>
            <person name="Zhou Z."/>
            <person name="Hsiao Y.-Y."/>
            <person name="Wu W.-L."/>
            <person name="Chen Y.-Y."/>
            <person name="Lin Y.-F."/>
            <person name="Hsu J.-L."/>
            <person name="Li C.-Y."/>
            <person name="Wang Z.-W."/>
            <person name="Zhao X."/>
            <person name="Zhong W.-Y."/>
            <person name="Ma X.-K."/>
            <person name="Ma L."/>
            <person name="Huang J."/>
            <person name="Chen G.-Z."/>
            <person name="Huang M.-Z."/>
            <person name="Huang L."/>
            <person name="Peng D.-H."/>
            <person name="Luo Y.-B."/>
            <person name="Zou S.-Q."/>
            <person name="Chen S.-P."/>
            <person name="Lan S."/>
            <person name="Tsai W.-C."/>
            <person name="Van De Peer Y."/>
            <person name="Liu Z.-J."/>
        </authorList>
    </citation>
    <scope>NUCLEOTIDE SEQUENCE</scope>
    <source>
        <strain evidence="3">Lor287</strain>
        <tissue evidence="3">Leaf</tissue>
    </source>
</reference>
<dbReference type="AlphaFoldDB" id="A0AAP0G7J0"/>
<dbReference type="PANTHER" id="PTHR45648:SF106">
    <property type="entry name" value="ANTHER-SPECIFIC PROLINE-RICH PROTEIN APG"/>
    <property type="match status" value="1"/>
</dbReference>
<evidence type="ECO:0000313" key="4">
    <source>
        <dbReference type="Proteomes" id="UP001418222"/>
    </source>
</evidence>
<dbReference type="InterPro" id="IPR051058">
    <property type="entry name" value="GDSL_Est/Lipase"/>
</dbReference>
<dbReference type="EMBL" id="JBBWWQ010000007">
    <property type="protein sequence ID" value="KAK8942733.1"/>
    <property type="molecule type" value="Genomic_DNA"/>
</dbReference>
<name>A0AAP0G7J0_9ASPA</name>
<dbReference type="InterPro" id="IPR036514">
    <property type="entry name" value="SGNH_hydro_sf"/>
</dbReference>
<evidence type="ECO:0000313" key="2">
    <source>
        <dbReference type="EMBL" id="KAK8942365.1"/>
    </source>
</evidence>
<dbReference type="Proteomes" id="UP001418222">
    <property type="component" value="Unassembled WGS sequence"/>
</dbReference>
<organism evidence="3 4">
    <name type="scientific">Platanthera zijinensis</name>
    <dbReference type="NCBI Taxonomy" id="2320716"/>
    <lineage>
        <taxon>Eukaryota</taxon>
        <taxon>Viridiplantae</taxon>
        <taxon>Streptophyta</taxon>
        <taxon>Embryophyta</taxon>
        <taxon>Tracheophyta</taxon>
        <taxon>Spermatophyta</taxon>
        <taxon>Magnoliopsida</taxon>
        <taxon>Liliopsida</taxon>
        <taxon>Asparagales</taxon>
        <taxon>Orchidaceae</taxon>
        <taxon>Orchidoideae</taxon>
        <taxon>Orchideae</taxon>
        <taxon>Orchidinae</taxon>
        <taxon>Platanthera</taxon>
    </lineage>
</organism>
<gene>
    <name evidence="2" type="ORF">KSP39_PZI009401</name>
    <name evidence="3" type="ORF">KSP39_PZI009413</name>
</gene>
<dbReference type="GO" id="GO:0016787">
    <property type="term" value="F:hydrolase activity"/>
    <property type="evidence" value="ECO:0007669"/>
    <property type="project" value="UniProtKB-KW"/>
</dbReference>
<keyword evidence="4" id="KW-1185">Reference proteome</keyword>
<dbReference type="PANTHER" id="PTHR45648">
    <property type="entry name" value="GDSL LIPASE/ACYLHYDROLASE FAMILY PROTEIN (AFU_ORTHOLOGUE AFUA_4G14700)"/>
    <property type="match status" value="1"/>
</dbReference>
<comment type="caution">
    <text evidence="3">The sequence shown here is derived from an EMBL/GenBank/DDBJ whole genome shotgun (WGS) entry which is preliminary data.</text>
</comment>
<dbReference type="Gene3D" id="3.40.50.1110">
    <property type="entry name" value="SGNH hydrolase"/>
    <property type="match status" value="1"/>
</dbReference>
<keyword evidence="1" id="KW-0378">Hydrolase</keyword>
<accession>A0AAP0G7J0</accession>
<sequence>MKSELGDMNYSFFNSTFAMQEIFKHPSDYGMIDRRSFFVGFTEVEAACCGLRDLNAKVACIPISLYCSDRTNHVFWDFYHPMEATAGILAADLVDGSGPHVYHVNVRQLSGL</sequence>
<evidence type="ECO:0000256" key="1">
    <source>
        <dbReference type="ARBA" id="ARBA00022801"/>
    </source>
</evidence>
<proteinExistence type="predicted"/>
<evidence type="ECO:0000313" key="3">
    <source>
        <dbReference type="EMBL" id="KAK8942733.1"/>
    </source>
</evidence>
<reference evidence="3 4" key="1">
    <citation type="journal article" date="2022" name="Nat. Plants">
        <title>Genomes of leafy and leafless Platanthera orchids illuminate the evolution of mycoheterotrophy.</title>
        <authorList>
            <person name="Li M.H."/>
            <person name="Liu K.W."/>
            <person name="Li Z."/>
            <person name="Lu H.C."/>
            <person name="Ye Q.L."/>
            <person name="Zhang D."/>
            <person name="Wang J.Y."/>
            <person name="Li Y.F."/>
            <person name="Zhong Z.M."/>
            <person name="Liu X."/>
            <person name="Yu X."/>
            <person name="Liu D.K."/>
            <person name="Tu X.D."/>
            <person name="Liu B."/>
            <person name="Hao Y."/>
            <person name="Liao X.Y."/>
            <person name="Jiang Y.T."/>
            <person name="Sun W.H."/>
            <person name="Chen J."/>
            <person name="Chen Y.Q."/>
            <person name="Ai Y."/>
            <person name="Zhai J.W."/>
            <person name="Wu S.S."/>
            <person name="Zhou Z."/>
            <person name="Hsiao Y.Y."/>
            <person name="Wu W.L."/>
            <person name="Chen Y.Y."/>
            <person name="Lin Y.F."/>
            <person name="Hsu J.L."/>
            <person name="Li C.Y."/>
            <person name="Wang Z.W."/>
            <person name="Zhao X."/>
            <person name="Zhong W.Y."/>
            <person name="Ma X.K."/>
            <person name="Ma L."/>
            <person name="Huang J."/>
            <person name="Chen G.Z."/>
            <person name="Huang M.Z."/>
            <person name="Huang L."/>
            <person name="Peng D.H."/>
            <person name="Luo Y.B."/>
            <person name="Zou S.Q."/>
            <person name="Chen S.P."/>
            <person name="Lan S."/>
            <person name="Tsai W.C."/>
            <person name="Van de Peer Y."/>
            <person name="Liu Z.J."/>
        </authorList>
    </citation>
    <scope>NUCLEOTIDE SEQUENCE [LARGE SCALE GENOMIC DNA]</scope>
    <source>
        <strain evidence="3">Lor287</strain>
    </source>
</reference>
<protein>
    <submittedName>
        <fullName evidence="3">GDSL esterase/lipase</fullName>
    </submittedName>
</protein>